<dbReference type="Gene3D" id="1.50.10.20">
    <property type="match status" value="2"/>
</dbReference>
<dbReference type="Proteomes" id="UP000036367">
    <property type="component" value="Unassembled WGS sequence"/>
</dbReference>
<dbReference type="InterPro" id="IPR008930">
    <property type="entry name" value="Terpenoid_cyclase/PrenylTrfase"/>
</dbReference>
<feature type="transmembrane region" description="Helical" evidence="2">
    <location>
        <begin position="42"/>
        <end position="65"/>
    </location>
</feature>
<dbReference type="PATRIC" id="fig|595434.4.peg.2512"/>
<keyword evidence="2" id="KW-1133">Transmembrane helix</keyword>
<keyword evidence="4" id="KW-1185">Reference proteome</keyword>
<accession>A0A0J1BFC8</accession>
<evidence type="ECO:0000313" key="3">
    <source>
        <dbReference type="EMBL" id="KLU05277.1"/>
    </source>
</evidence>
<protein>
    <submittedName>
        <fullName evidence="3">Transmembrane protein</fullName>
    </submittedName>
</protein>
<evidence type="ECO:0000256" key="2">
    <source>
        <dbReference type="SAM" id="Phobius"/>
    </source>
</evidence>
<keyword evidence="2 3" id="KW-0812">Transmembrane</keyword>
<dbReference type="SUPFAM" id="SSF48239">
    <property type="entry name" value="Terpenoid cyclases/Protein prenyltransferases"/>
    <property type="match status" value="1"/>
</dbReference>
<name>A0A0J1BFC8_RHOIS</name>
<dbReference type="CDD" id="cd00688">
    <property type="entry name" value="ISOPREN_C2_like"/>
    <property type="match status" value="1"/>
</dbReference>
<sequence>MMATVSETSLPDHDLVDATLADETPGAEEAAPRRRMGFLKAAPAWLISTLFHIGVILILGLVTFADPVKIINVLSATSNGEEGPEIEEFQIEQIDPGDMVEMEEFTEQVELSEALDTTETMQVDVAMDMPSVPMEMTDLASDMAPVAQTLQTLSSVSMTAMDSRSVDMKKKLLREYGGSAASEAAVTEALKWLALHQAPNGGWTFQHNLVCNGKCGDPGEPKRVGAVNAATAMALLPFLGAGQTHYSGDFKNVVRGGLLFLIANGKKGTVRGLPVLDLSESAGNGMYSHGLAAIVLSEAYAMTEDPALAVPTQQAINYIVTSQCADGGWRYQPRDASGGDTSVVGWQVMALKSAYMGHLIVPPQTINGSTLFLDKVQSNGGAMYGYQSPSTRVRPACTAAGLLCRMYLGWDKNHPGLQKGVETLVDIGVRKDNIYYDYYAAQVLRHVGGPEWDKFNTELRDWLVETQSQSGGSKGSWYFPQAGTHTGPKEGGRLAATSFATMILEVYYRHMPLYAEQEEEDAFPL</sequence>
<feature type="region of interest" description="Disordered" evidence="1">
    <location>
        <begin position="1"/>
        <end position="31"/>
    </location>
</feature>
<dbReference type="STRING" id="595434.RISK_002640"/>
<gene>
    <name evidence="3" type="ORF">RISK_002640</name>
</gene>
<organism evidence="3 4">
    <name type="scientific">Rhodopirellula islandica</name>
    <dbReference type="NCBI Taxonomy" id="595434"/>
    <lineage>
        <taxon>Bacteria</taxon>
        <taxon>Pseudomonadati</taxon>
        <taxon>Planctomycetota</taxon>
        <taxon>Planctomycetia</taxon>
        <taxon>Pirellulales</taxon>
        <taxon>Pirellulaceae</taxon>
        <taxon>Rhodopirellula</taxon>
    </lineage>
</organism>
<evidence type="ECO:0000313" key="4">
    <source>
        <dbReference type="Proteomes" id="UP000036367"/>
    </source>
</evidence>
<proteinExistence type="predicted"/>
<dbReference type="EMBL" id="LECT01000020">
    <property type="protein sequence ID" value="KLU05277.1"/>
    <property type="molecule type" value="Genomic_DNA"/>
</dbReference>
<comment type="caution">
    <text evidence="3">The sequence shown here is derived from an EMBL/GenBank/DDBJ whole genome shotgun (WGS) entry which is preliminary data.</text>
</comment>
<keyword evidence="2" id="KW-0472">Membrane</keyword>
<dbReference type="AlphaFoldDB" id="A0A0J1BFC8"/>
<reference evidence="3" key="1">
    <citation type="submission" date="2015-05" db="EMBL/GenBank/DDBJ databases">
        <title>Permanent draft genome of Rhodopirellula islandicus K833.</title>
        <authorList>
            <person name="Kizina J."/>
            <person name="Richter M."/>
            <person name="Glockner F.O."/>
            <person name="Harder J."/>
        </authorList>
    </citation>
    <scope>NUCLEOTIDE SEQUENCE [LARGE SCALE GENOMIC DNA]</scope>
    <source>
        <strain evidence="3">K833</strain>
    </source>
</reference>
<evidence type="ECO:0000256" key="1">
    <source>
        <dbReference type="SAM" id="MobiDB-lite"/>
    </source>
</evidence>